<dbReference type="Gene3D" id="3.40.50.2300">
    <property type="match status" value="1"/>
</dbReference>
<dbReference type="InterPro" id="IPR035965">
    <property type="entry name" value="PAS-like_dom_sf"/>
</dbReference>
<evidence type="ECO:0000313" key="9">
    <source>
        <dbReference type="EMBL" id="CEG58378.1"/>
    </source>
</evidence>
<gene>
    <name evidence="9" type="ORF">LFA_3029</name>
</gene>
<name>A0A098G7E0_9GAMM</name>
<reference evidence="10" key="1">
    <citation type="submission" date="2014-09" db="EMBL/GenBank/DDBJ databases">
        <authorList>
            <person name="Gomez-Valero L."/>
        </authorList>
    </citation>
    <scope>NUCLEOTIDE SEQUENCE [LARGE SCALE GENOMIC DNA]</scope>
    <source>
        <strain evidence="10">ATCC700992</strain>
    </source>
</reference>
<evidence type="ECO:0000256" key="4">
    <source>
        <dbReference type="ARBA" id="ARBA00023012"/>
    </source>
</evidence>
<dbReference type="RefSeq" id="WP_052673977.1">
    <property type="nucleotide sequence ID" value="NZ_LN614827.1"/>
</dbReference>
<dbReference type="SMART" id="SM00387">
    <property type="entry name" value="HATPase_c"/>
    <property type="match status" value="1"/>
</dbReference>
<dbReference type="SUPFAM" id="SSF55785">
    <property type="entry name" value="PYP-like sensor domain (PAS domain)"/>
    <property type="match status" value="1"/>
</dbReference>
<comment type="catalytic activity">
    <reaction evidence="1">
        <text>ATP + protein L-histidine = ADP + protein N-phospho-L-histidine.</text>
        <dbReference type="EC" id="2.7.13.3"/>
    </reaction>
</comment>
<dbReference type="CDD" id="cd17546">
    <property type="entry name" value="REC_hyHK_CKI1_RcsC-like"/>
    <property type="match status" value="1"/>
</dbReference>
<keyword evidence="3 5" id="KW-0597">Phosphoprotein</keyword>
<sequence length="680" mass="76278">MNTLTLCLTHNDFPLFGQALSLEDVSLLVLNQNMELEFINEVAQKTLNIQLCTTDKKQNFFQLWEQLNFAPILNQQGNIIPNTVMHVGAHSLYWEKKNVLVDQKNHIFLMGKNANTALSFLKKIGKAIYAELGYEPQNKSTANEYVKEISNYYTSVIDKIPCYIYWKNLRSEYLGCNKLAAQFFGFKSTTDIIGKSDFDLFQDPDFAKRYQEQDTQVFLTGNPMLNIRSDLKDHEGNIANTLVSKVPITDLSGIIIGLVGITVDVTELTQAKEAAEAANHAKTEFIANMSHDIRTPLTGVIGMSKELEETVENPIQKEEAHMLHDSGKELLSMLNGILDDVRAGYMNQDDVQIKTFDLHQCIDDLVKLERPTTVMKHLELKVDIEKSVPPYIRSDRKKIQRILLNLLGNAIKFTEKGSIIIHIARLESSGQELRLRFKVTDTGIGIPKEEQDKVFDRFFRATPSYQGLYKGHGLGLHIAQSYVNLLGGHIALISEEGKGTTIYFDIPYKRSRAKKTKKTQTLTVHNTSIPQAPVIKEQPLPVVSLNANQNSPCILLVEDNNVALKILELLASRVGCRFKSAMSGEDALELVQSNQFDLMITDIGLPGISGIELTRKIREWEKSLSKNPIPIIGLTGHAQDEAEDECSNAGMNQIFSKPATLQLIESLVNEYALHKGSTTN</sequence>
<dbReference type="InterPro" id="IPR013656">
    <property type="entry name" value="PAS_4"/>
</dbReference>
<evidence type="ECO:0000259" key="7">
    <source>
        <dbReference type="PROSITE" id="PS50110"/>
    </source>
</evidence>
<dbReference type="Pfam" id="PF08448">
    <property type="entry name" value="PAS_4"/>
    <property type="match status" value="1"/>
</dbReference>
<dbReference type="Proteomes" id="UP000032430">
    <property type="component" value="Chromosome I"/>
</dbReference>
<dbReference type="Gene3D" id="3.30.565.10">
    <property type="entry name" value="Histidine kinase-like ATPase, C-terminal domain"/>
    <property type="match status" value="1"/>
</dbReference>
<dbReference type="PROSITE" id="PS50110">
    <property type="entry name" value="RESPONSE_REGULATORY"/>
    <property type="match status" value="1"/>
</dbReference>
<feature type="domain" description="Histidine kinase" evidence="6">
    <location>
        <begin position="288"/>
        <end position="510"/>
    </location>
</feature>
<accession>A0A098G7E0</accession>
<dbReference type="Pfam" id="PF02518">
    <property type="entry name" value="HATPase_c"/>
    <property type="match status" value="1"/>
</dbReference>
<feature type="domain" description="PAC" evidence="8">
    <location>
        <begin position="225"/>
        <end position="277"/>
    </location>
</feature>
<dbReference type="SMART" id="SM00448">
    <property type="entry name" value="REC"/>
    <property type="match status" value="1"/>
</dbReference>
<feature type="modified residue" description="4-aspartylphosphate" evidence="5">
    <location>
        <position position="602"/>
    </location>
</feature>
<dbReference type="HOGENOM" id="CLU_000445_114_15_6"/>
<dbReference type="CDD" id="cd16922">
    <property type="entry name" value="HATPase_EvgS-ArcB-TorS-like"/>
    <property type="match status" value="1"/>
</dbReference>
<dbReference type="SUPFAM" id="SSF47384">
    <property type="entry name" value="Homodimeric domain of signal transducing histidine kinase"/>
    <property type="match status" value="1"/>
</dbReference>
<evidence type="ECO:0000259" key="8">
    <source>
        <dbReference type="PROSITE" id="PS50113"/>
    </source>
</evidence>
<dbReference type="InterPro" id="IPR036890">
    <property type="entry name" value="HATPase_C_sf"/>
</dbReference>
<dbReference type="EC" id="2.7.13.3" evidence="2"/>
<keyword evidence="4" id="KW-0902">Two-component regulatory system</keyword>
<dbReference type="PANTHER" id="PTHR45339:SF1">
    <property type="entry name" value="HYBRID SIGNAL TRANSDUCTION HISTIDINE KINASE J"/>
    <property type="match status" value="1"/>
</dbReference>
<dbReference type="Pfam" id="PF00512">
    <property type="entry name" value="HisKA"/>
    <property type="match status" value="1"/>
</dbReference>
<dbReference type="Gene3D" id="3.30.450.20">
    <property type="entry name" value="PAS domain"/>
    <property type="match status" value="1"/>
</dbReference>
<dbReference type="InterPro" id="IPR003661">
    <property type="entry name" value="HisK_dim/P_dom"/>
</dbReference>
<dbReference type="CDD" id="cd00130">
    <property type="entry name" value="PAS"/>
    <property type="match status" value="1"/>
</dbReference>
<dbReference type="GO" id="GO:0000155">
    <property type="term" value="F:phosphorelay sensor kinase activity"/>
    <property type="evidence" value="ECO:0007669"/>
    <property type="project" value="InterPro"/>
</dbReference>
<dbReference type="InterPro" id="IPR004358">
    <property type="entry name" value="Sig_transdc_His_kin-like_C"/>
</dbReference>
<dbReference type="AlphaFoldDB" id="A0A098G7E0"/>
<organism evidence="9 10">
    <name type="scientific">Legionella fallonii LLAP-10</name>
    <dbReference type="NCBI Taxonomy" id="1212491"/>
    <lineage>
        <taxon>Bacteria</taxon>
        <taxon>Pseudomonadati</taxon>
        <taxon>Pseudomonadota</taxon>
        <taxon>Gammaproteobacteria</taxon>
        <taxon>Legionellales</taxon>
        <taxon>Legionellaceae</taxon>
        <taxon>Legionella</taxon>
    </lineage>
</organism>
<dbReference type="PRINTS" id="PR00344">
    <property type="entry name" value="BCTRLSENSOR"/>
</dbReference>
<dbReference type="KEGG" id="lfa:LFA_3029"/>
<dbReference type="PROSITE" id="PS50109">
    <property type="entry name" value="HIS_KIN"/>
    <property type="match status" value="1"/>
</dbReference>
<evidence type="ECO:0000256" key="3">
    <source>
        <dbReference type="ARBA" id="ARBA00022553"/>
    </source>
</evidence>
<dbReference type="CDD" id="cd00082">
    <property type="entry name" value="HisKA"/>
    <property type="match status" value="1"/>
</dbReference>
<dbReference type="Gene3D" id="1.10.287.130">
    <property type="match status" value="1"/>
</dbReference>
<evidence type="ECO:0000256" key="1">
    <source>
        <dbReference type="ARBA" id="ARBA00000085"/>
    </source>
</evidence>
<dbReference type="FunFam" id="3.30.565.10:FF:000010">
    <property type="entry name" value="Sensor histidine kinase RcsC"/>
    <property type="match status" value="1"/>
</dbReference>
<dbReference type="InterPro" id="IPR000700">
    <property type="entry name" value="PAS-assoc_C"/>
</dbReference>
<evidence type="ECO:0000256" key="5">
    <source>
        <dbReference type="PROSITE-ProRule" id="PRU00169"/>
    </source>
</evidence>
<dbReference type="Pfam" id="PF00072">
    <property type="entry name" value="Response_reg"/>
    <property type="match status" value="1"/>
</dbReference>
<dbReference type="NCBIfam" id="TIGR00229">
    <property type="entry name" value="sensory_box"/>
    <property type="match status" value="1"/>
</dbReference>
<dbReference type="InterPro" id="IPR003594">
    <property type="entry name" value="HATPase_dom"/>
</dbReference>
<protein>
    <recommendedName>
        <fullName evidence="2">histidine kinase</fullName>
        <ecNumber evidence="2">2.7.13.3</ecNumber>
    </recommendedName>
</protein>
<evidence type="ECO:0000313" key="10">
    <source>
        <dbReference type="Proteomes" id="UP000032430"/>
    </source>
</evidence>
<dbReference type="SUPFAM" id="SSF55874">
    <property type="entry name" value="ATPase domain of HSP90 chaperone/DNA topoisomerase II/histidine kinase"/>
    <property type="match status" value="1"/>
</dbReference>
<dbReference type="PANTHER" id="PTHR45339">
    <property type="entry name" value="HYBRID SIGNAL TRANSDUCTION HISTIDINE KINASE J"/>
    <property type="match status" value="1"/>
</dbReference>
<dbReference type="InterPro" id="IPR011006">
    <property type="entry name" value="CheY-like_superfamily"/>
</dbReference>
<dbReference type="PROSITE" id="PS50113">
    <property type="entry name" value="PAC"/>
    <property type="match status" value="1"/>
</dbReference>
<proteinExistence type="predicted"/>
<dbReference type="InterPro" id="IPR001789">
    <property type="entry name" value="Sig_transdc_resp-reg_receiver"/>
</dbReference>
<evidence type="ECO:0000259" key="6">
    <source>
        <dbReference type="PROSITE" id="PS50109"/>
    </source>
</evidence>
<dbReference type="InterPro" id="IPR000014">
    <property type="entry name" value="PAS"/>
</dbReference>
<evidence type="ECO:0000256" key="2">
    <source>
        <dbReference type="ARBA" id="ARBA00012438"/>
    </source>
</evidence>
<dbReference type="STRING" id="1212491.LFA_3029"/>
<keyword evidence="10" id="KW-1185">Reference proteome</keyword>
<dbReference type="EMBL" id="LN614827">
    <property type="protein sequence ID" value="CEG58378.1"/>
    <property type="molecule type" value="Genomic_DNA"/>
</dbReference>
<dbReference type="InterPro" id="IPR005467">
    <property type="entry name" value="His_kinase_dom"/>
</dbReference>
<feature type="domain" description="Response regulatory" evidence="7">
    <location>
        <begin position="553"/>
        <end position="672"/>
    </location>
</feature>
<dbReference type="InterPro" id="IPR036097">
    <property type="entry name" value="HisK_dim/P_sf"/>
</dbReference>
<dbReference type="SMART" id="SM00388">
    <property type="entry name" value="HisKA"/>
    <property type="match status" value="1"/>
</dbReference>
<dbReference type="SUPFAM" id="SSF52172">
    <property type="entry name" value="CheY-like"/>
    <property type="match status" value="1"/>
</dbReference>
<dbReference type="OrthoDB" id="9810730at2"/>